<evidence type="ECO:0000313" key="3">
    <source>
        <dbReference type="EMBL" id="BBW98919.1"/>
    </source>
</evidence>
<dbReference type="Proteomes" id="UP000501421">
    <property type="component" value="Plasmid pGspE55-1"/>
</dbReference>
<dbReference type="EMBL" id="AP022558">
    <property type="protein sequence ID" value="BBW98919.1"/>
    <property type="molecule type" value="Genomic_DNA"/>
</dbReference>
<keyword evidence="4" id="KW-1185">Reference proteome</keyword>
<accession>A0A679FVA7</accession>
<name>A0A679FVA7_9BACL</name>
<dbReference type="SUPFAM" id="SSF52540">
    <property type="entry name" value="P-loop containing nucleoside triphosphate hydrolases"/>
    <property type="match status" value="1"/>
</dbReference>
<keyword evidence="2" id="KW-0067">ATP-binding</keyword>
<dbReference type="GO" id="GO:0009898">
    <property type="term" value="C:cytoplasmic side of plasma membrane"/>
    <property type="evidence" value="ECO:0007669"/>
    <property type="project" value="TreeGrafter"/>
</dbReference>
<dbReference type="AlphaFoldDB" id="A0A679FVA7"/>
<sequence length="495" mass="56156">MKQTEQARSPVACLFFLKQEGGIAAACGLNMKKILLASGQPEIDRAVQSFLDYEIVGIVEYKKDVYEAVQVYEPDILLVGEGLSGKESLTEILLRLVKDFPSLRIVYLAGFVDLRDEARSQKLGLLVMAGIYDIVHEKKVTIYSLKHLLDHPRTLEQMGYLVKKVKESSSSETVVEFEIPEDSLQEDEGVYPNVHVVSSIKPGTGKSFLSVNIAAAIAAFGVDKQGRRPKVALVEADLQNLSIGTLLQIEDDKKHLKAALDRISLVVSPQGRMMGSAAQVEEVNEFILSCFQPYFKVKNLEALVGSQLTFDQLKDVKPHHYMYLIDVVSKEYDVVIVDTNSSLAHVTTYPLLRMAKSCYYVLNLDFNNIRNNVRYRDFLKEMGVLHKVRYVLNEDIPHDMEEAGQNVEPLIFTAEHLHDSPFKLEARIPLLPKTVFLNRLYEGTPIVLDEQPYTLKARYELFKIANQIYPIRHLSKMEEQLAQANRSKTKKNRFF</sequence>
<evidence type="ECO:0000256" key="1">
    <source>
        <dbReference type="ARBA" id="ARBA00022741"/>
    </source>
</evidence>
<dbReference type="Gene3D" id="3.40.50.300">
    <property type="entry name" value="P-loop containing nucleotide triphosphate hydrolases"/>
    <property type="match status" value="1"/>
</dbReference>
<dbReference type="PANTHER" id="PTHR43384">
    <property type="entry name" value="SEPTUM SITE-DETERMINING PROTEIN MIND HOMOLOG, CHLOROPLASTIC-RELATED"/>
    <property type="match status" value="1"/>
</dbReference>
<dbReference type="InterPro" id="IPR027417">
    <property type="entry name" value="P-loop_NTPase"/>
</dbReference>
<dbReference type="GO" id="GO:0005524">
    <property type="term" value="F:ATP binding"/>
    <property type="evidence" value="ECO:0007669"/>
    <property type="project" value="UniProtKB-KW"/>
</dbReference>
<dbReference type="GO" id="GO:0016887">
    <property type="term" value="F:ATP hydrolysis activity"/>
    <property type="evidence" value="ECO:0007669"/>
    <property type="project" value="TreeGrafter"/>
</dbReference>
<protein>
    <submittedName>
        <fullName evidence="3">Uncharacterized protein</fullName>
    </submittedName>
</protein>
<dbReference type="InterPro" id="IPR050625">
    <property type="entry name" value="ParA/MinD_ATPase"/>
</dbReference>
<dbReference type="RefSeq" id="WP_244319452.1">
    <property type="nucleotide sequence ID" value="NZ_AP022558.1"/>
</dbReference>
<geneLocation type="plasmid" evidence="3 4">
    <name>pGspE55-1</name>
</geneLocation>
<evidence type="ECO:0000256" key="2">
    <source>
        <dbReference type="ARBA" id="ARBA00022840"/>
    </source>
</evidence>
<dbReference type="GO" id="GO:0005829">
    <property type="term" value="C:cytosol"/>
    <property type="evidence" value="ECO:0007669"/>
    <property type="project" value="TreeGrafter"/>
</dbReference>
<organism evidence="3 4">
    <name type="scientific">Geobacillus subterraneus</name>
    <dbReference type="NCBI Taxonomy" id="129338"/>
    <lineage>
        <taxon>Bacteria</taxon>
        <taxon>Bacillati</taxon>
        <taxon>Bacillota</taxon>
        <taxon>Bacilli</taxon>
        <taxon>Bacillales</taxon>
        <taxon>Anoxybacillaceae</taxon>
        <taxon>Geobacillus</taxon>
    </lineage>
</organism>
<evidence type="ECO:0000313" key="4">
    <source>
        <dbReference type="Proteomes" id="UP000501421"/>
    </source>
</evidence>
<gene>
    <name evidence="3" type="ORF">GsuE55_37520</name>
</gene>
<dbReference type="PANTHER" id="PTHR43384:SF6">
    <property type="entry name" value="SEPTUM SITE-DETERMINING PROTEIN MIND HOMOLOG, CHLOROPLASTIC"/>
    <property type="match status" value="1"/>
</dbReference>
<proteinExistence type="predicted"/>
<keyword evidence="3" id="KW-0614">Plasmid</keyword>
<reference evidence="4" key="1">
    <citation type="journal article" date="2020" name="Microbiol. Resour. Announc.">
        <title>Complete Genome Sequence of Geobacillus sp. Strain E55-1, Isolated from Mine Geyser in Japan.</title>
        <authorList>
            <person name="Miyazaki K."/>
            <person name="Hase E."/>
            <person name="Tokito N."/>
        </authorList>
    </citation>
    <scope>NUCLEOTIDE SEQUENCE [LARGE SCALE GENOMIC DNA]</scope>
    <source>
        <strain evidence="4">E55-1</strain>
        <plasmid evidence="4">pGspE55-1</plasmid>
    </source>
</reference>
<dbReference type="GO" id="GO:0051782">
    <property type="term" value="P:negative regulation of cell division"/>
    <property type="evidence" value="ECO:0007669"/>
    <property type="project" value="TreeGrafter"/>
</dbReference>
<keyword evidence="1" id="KW-0547">Nucleotide-binding</keyword>